<evidence type="ECO:0000313" key="2">
    <source>
        <dbReference type="EMBL" id="RFS22579.1"/>
    </source>
</evidence>
<dbReference type="Proteomes" id="UP000260644">
    <property type="component" value="Unassembled WGS sequence"/>
</dbReference>
<accession>A0A3E1YA37</accession>
<reference evidence="2 3" key="1">
    <citation type="submission" date="2018-07" db="EMBL/GenBank/DDBJ databases">
        <title>Chitinophaga K2CV101002-2 sp. nov., isolated from a monsoon evergreen broad-leaved forest soil.</title>
        <authorList>
            <person name="Lv Y."/>
        </authorList>
    </citation>
    <scope>NUCLEOTIDE SEQUENCE [LARGE SCALE GENOMIC DNA]</scope>
    <source>
        <strain evidence="2 3">GDMCC 1.1288</strain>
    </source>
</reference>
<keyword evidence="1" id="KW-0732">Signal</keyword>
<protein>
    <recommendedName>
        <fullName evidence="4">YD repeat-containing protein</fullName>
    </recommendedName>
</protein>
<evidence type="ECO:0000256" key="1">
    <source>
        <dbReference type="SAM" id="SignalP"/>
    </source>
</evidence>
<feature type="chain" id="PRO_5017641671" description="YD repeat-containing protein" evidence="1">
    <location>
        <begin position="21"/>
        <end position="1228"/>
    </location>
</feature>
<name>A0A3E1YA37_9BACT</name>
<feature type="signal peptide" evidence="1">
    <location>
        <begin position="1"/>
        <end position="20"/>
    </location>
</feature>
<dbReference type="OrthoDB" id="680656at2"/>
<sequence>MKLRYVQVLLLLFLMGHARAQMAKRELFPTPNAASLGLYGQIPVSLFSGLPEISIPLYQFKAGDLILPLQLSYHAASIKPSTIPTWVGLGWSLQAGGVISRIQNDWIDEFINYTYQEGNDTSKIKQGHFFNPGRLGTSSWATAAALNAEADTLFGSKRLYINVRKDLSPDEFRFDFMGMSGSFFMDVDGKWKIQCRQGIDLAIECHTGPQSILEPNSRYASQLKNSIIDFIITGPDGTKYTFGSSPTAIEYNRMGVGAGTSDRRDGGTVATSWYLTKMKALNGQEINLQYTRDGYQVISNCSTFGSEYGIQQTTLPLSPPASLTIVPYDDQLYIVDPVYLSKISGPNGSIEFVKSPVTLLDYNLQGDPFNKYWTTLKDAYTYEVIGLDNPVKSTYFKLDQIILKSTDNAVVQKYNFSYTSSATNRLFLDSMNISGLDNSSTAPYKFSYTNPSGLNGVSYSTLKVDHWGYFNNVDPIYLLFPSPPPPTRGYVINYWGSTVPDIMNASMVNTYTQRRSPVFSAMQCGLINKIVYPTGGFSEFIYEPHSYSKYINQIPIGVQTLTQDKPGGGVRIKQINSSAGFNSPVVTKKYFYTRNFLTGDTLSSGVLNSGQPQYMDEDDYTEVQANNPGVIQLKLHYRSFSSNNVLPLHYTNGNHITYTSVTEMNADSSFTVYNYTNHDNGYMNLPAVFSIVTRYSYNELAILQNCSNEIERGALLSESLYKKNKTLIKKTQYQYNDSSTRFADGIRRYQYHNKLIYNGGALGTDPDGNIQTMPFIRELPALFAINNYLHYPYLKSTIETTYDENGANEMVVTKNIGYDNYRNRKWDQFINSKKDTVYASYKYPYDSILNQPAVAWQGQQAMKKAHIINQSLENVVRINSNQSEYSKVDYQTIVNIDTVLAPANTQLAILNNPVEQDDQYLNYDNKGNILSYIKRDGIPTSIEWAYNKNYPVVKVLNALNTKRNFQTARNSRDSKYMSWDPAQFHTQTLTFQHLRSGTITLNFNFGEYPKTYTVYLNYTLTGPTNKSGTLCINGQGVGCPGTASIDFANMPAGNYVLSAYPNSNFSVSKYCSISFESIYMANDSTGIKEFFYEGFEEATDAGIISGVAHTGKKYINVNYMVPFTPPNNRSYIIQWWNLSGGKWILNEQPYTTNKVLTGPVDDVRVYPVDAQMKSYTYQPLIGTTSEIDTKGNTIYYEYDGLGRLKLTRDKDGNILKVINYQYQQPVSQ</sequence>
<comment type="caution">
    <text evidence="2">The sequence shown here is derived from an EMBL/GenBank/DDBJ whole genome shotgun (WGS) entry which is preliminary data.</text>
</comment>
<evidence type="ECO:0008006" key="4">
    <source>
        <dbReference type="Google" id="ProtNLM"/>
    </source>
</evidence>
<gene>
    <name evidence="2" type="ORF">DVR12_12320</name>
</gene>
<dbReference type="InterPro" id="IPR006530">
    <property type="entry name" value="YD"/>
</dbReference>
<proteinExistence type="predicted"/>
<evidence type="ECO:0000313" key="3">
    <source>
        <dbReference type="Proteomes" id="UP000260644"/>
    </source>
</evidence>
<dbReference type="AlphaFoldDB" id="A0A3E1YA37"/>
<dbReference type="RefSeq" id="WP_116975973.1">
    <property type="nucleotide sequence ID" value="NZ_QPMM01000006.1"/>
</dbReference>
<keyword evidence="3" id="KW-1185">Reference proteome</keyword>
<dbReference type="NCBIfam" id="TIGR01643">
    <property type="entry name" value="YD_repeat_2x"/>
    <property type="match status" value="1"/>
</dbReference>
<dbReference type="EMBL" id="QPMM01000006">
    <property type="protein sequence ID" value="RFS22579.1"/>
    <property type="molecule type" value="Genomic_DNA"/>
</dbReference>
<organism evidence="2 3">
    <name type="scientific">Chitinophaga silvatica</name>
    <dbReference type="NCBI Taxonomy" id="2282649"/>
    <lineage>
        <taxon>Bacteria</taxon>
        <taxon>Pseudomonadati</taxon>
        <taxon>Bacteroidota</taxon>
        <taxon>Chitinophagia</taxon>
        <taxon>Chitinophagales</taxon>
        <taxon>Chitinophagaceae</taxon>
        <taxon>Chitinophaga</taxon>
    </lineage>
</organism>